<dbReference type="InterPro" id="IPR045620">
    <property type="entry name" value="DUF6442"/>
</dbReference>
<keyword evidence="3" id="KW-1185">Reference proteome</keyword>
<protein>
    <submittedName>
        <fullName evidence="2">Uncharacterized protein</fullName>
    </submittedName>
</protein>
<keyword evidence="1" id="KW-0812">Transmembrane</keyword>
<evidence type="ECO:0000313" key="2">
    <source>
        <dbReference type="EMBL" id="MEO1772024.1"/>
    </source>
</evidence>
<proteinExistence type="predicted"/>
<dbReference type="Proteomes" id="UP000664357">
    <property type="component" value="Unassembled WGS sequence"/>
</dbReference>
<dbReference type="RefSeq" id="WP_207704742.1">
    <property type="nucleotide sequence ID" value="NZ_JAFREL020000003.1"/>
</dbReference>
<sequence>MEKRQQKMSSNEFAMGTAAAFSLILMSILLIARIITDHEVMDILSLITGAVGAFCYGKFIMIKHKSWLIVSGIFFLGCVFFFMKYIL</sequence>
<feature type="transmembrane region" description="Helical" evidence="1">
    <location>
        <begin position="41"/>
        <end position="60"/>
    </location>
</feature>
<accession>A0ABV0ETR7</accession>
<evidence type="ECO:0000256" key="1">
    <source>
        <dbReference type="SAM" id="Phobius"/>
    </source>
</evidence>
<dbReference type="EMBL" id="JAFREL020000003">
    <property type="protein sequence ID" value="MEO1772024.1"/>
    <property type="molecule type" value="Genomic_DNA"/>
</dbReference>
<keyword evidence="1" id="KW-1133">Transmembrane helix</keyword>
<reference evidence="2 3" key="2">
    <citation type="submission" date="2024-02" db="EMBL/GenBank/DDBJ databases">
        <title>The Genome Sequence of Enterococcus sp. DIV0159.</title>
        <authorList>
            <person name="Earl A."/>
            <person name="Manson A."/>
            <person name="Gilmore M."/>
            <person name="Sanders J."/>
            <person name="Shea T."/>
            <person name="Howe W."/>
            <person name="Livny J."/>
            <person name="Cuomo C."/>
            <person name="Neafsey D."/>
            <person name="Birren B."/>
        </authorList>
    </citation>
    <scope>NUCLEOTIDE SEQUENCE [LARGE SCALE GENOMIC DNA]</scope>
    <source>
        <strain evidence="2 3">665A</strain>
    </source>
</reference>
<feature type="transmembrane region" description="Helical" evidence="1">
    <location>
        <begin position="67"/>
        <end position="86"/>
    </location>
</feature>
<reference evidence="2 3" key="1">
    <citation type="submission" date="2021-03" db="EMBL/GenBank/DDBJ databases">
        <authorList>
            <person name="Gilmore M.S."/>
            <person name="Schwartzman J."/>
            <person name="Van Tyne D."/>
            <person name="Martin M."/>
            <person name="Earl A.M."/>
            <person name="Manson A.L."/>
            <person name="Straub T."/>
            <person name="Salamzade R."/>
            <person name="Saavedra J."/>
            <person name="Lebreton F."/>
            <person name="Prichula J."/>
            <person name="Schaufler K."/>
            <person name="Gaca A."/>
            <person name="Sgardioli B."/>
            <person name="Wagenaar J."/>
            <person name="Strong T."/>
        </authorList>
    </citation>
    <scope>NUCLEOTIDE SEQUENCE [LARGE SCALE GENOMIC DNA]</scope>
    <source>
        <strain evidence="2 3">665A</strain>
    </source>
</reference>
<dbReference type="Pfam" id="PF20040">
    <property type="entry name" value="DUF6442"/>
    <property type="match status" value="1"/>
</dbReference>
<evidence type="ECO:0000313" key="3">
    <source>
        <dbReference type="Proteomes" id="UP000664357"/>
    </source>
</evidence>
<comment type="caution">
    <text evidence="2">The sequence shown here is derived from an EMBL/GenBank/DDBJ whole genome shotgun (WGS) entry which is preliminary data.</text>
</comment>
<name>A0ABV0ETR7_9ENTE</name>
<keyword evidence="1" id="KW-0472">Membrane</keyword>
<gene>
    <name evidence="2" type="ORF">JZO67_004006</name>
</gene>
<organism evidence="2 3">
    <name type="scientific">Candidatus Enterococcus ferrettii</name>
    <dbReference type="NCBI Taxonomy" id="2815324"/>
    <lineage>
        <taxon>Bacteria</taxon>
        <taxon>Bacillati</taxon>
        <taxon>Bacillota</taxon>
        <taxon>Bacilli</taxon>
        <taxon>Lactobacillales</taxon>
        <taxon>Enterococcaceae</taxon>
        <taxon>Enterococcus</taxon>
    </lineage>
</organism>
<feature type="transmembrane region" description="Helical" evidence="1">
    <location>
        <begin position="12"/>
        <end position="35"/>
    </location>
</feature>